<evidence type="ECO:0000313" key="11">
    <source>
        <dbReference type="Proteomes" id="UP000094893"/>
    </source>
</evidence>
<feature type="transmembrane region" description="Helical" evidence="8">
    <location>
        <begin position="501"/>
        <end position="517"/>
    </location>
</feature>
<dbReference type="InterPro" id="IPR006726">
    <property type="entry name" value="PHBA_efflux_AaeB/fusaric-R"/>
</dbReference>
<feature type="transmembrane region" description="Helical" evidence="8">
    <location>
        <begin position="71"/>
        <end position="91"/>
    </location>
</feature>
<dbReference type="Proteomes" id="UP000095008">
    <property type="component" value="Unassembled WGS sequence"/>
</dbReference>
<feature type="transmembrane region" description="Helical" evidence="8">
    <location>
        <begin position="97"/>
        <end position="116"/>
    </location>
</feature>
<dbReference type="GO" id="GO:0022857">
    <property type="term" value="F:transmembrane transporter activity"/>
    <property type="evidence" value="ECO:0007669"/>
    <property type="project" value="InterPro"/>
</dbReference>
<dbReference type="OrthoDB" id="9807111at2"/>
<dbReference type="RefSeq" id="WP_024892621.1">
    <property type="nucleotide sequence ID" value="NZ_JABBDV010000125.1"/>
</dbReference>
<feature type="coiled-coil region" evidence="7">
    <location>
        <begin position="294"/>
        <end position="321"/>
    </location>
</feature>
<feature type="transmembrane region" description="Helical" evidence="8">
    <location>
        <begin position="455"/>
        <end position="472"/>
    </location>
</feature>
<evidence type="ECO:0000313" key="12">
    <source>
        <dbReference type="Proteomes" id="UP000095008"/>
    </source>
</evidence>
<evidence type="ECO:0008006" key="13">
    <source>
        <dbReference type="Google" id="ProtNLM"/>
    </source>
</evidence>
<evidence type="ECO:0000256" key="2">
    <source>
        <dbReference type="ARBA" id="ARBA00022448"/>
    </source>
</evidence>
<keyword evidence="7" id="KW-0175">Coiled coil</keyword>
<evidence type="ECO:0000256" key="8">
    <source>
        <dbReference type="SAM" id="Phobius"/>
    </source>
</evidence>
<feature type="transmembrane region" description="Helical" evidence="8">
    <location>
        <begin position="146"/>
        <end position="171"/>
    </location>
</feature>
<dbReference type="STRING" id="930.GCA_002079865_03202"/>
<dbReference type="PANTHER" id="PTHR30509">
    <property type="entry name" value="P-HYDROXYBENZOIC ACID EFFLUX PUMP SUBUNIT-RELATED"/>
    <property type="match status" value="1"/>
</dbReference>
<dbReference type="EMBL" id="LWSA01000031">
    <property type="protein sequence ID" value="OCX75933.1"/>
    <property type="molecule type" value="Genomic_DNA"/>
</dbReference>
<sequence>MSTLNLASRQYWQSFYQHDLQTWIFWAKTAAAALIGLWLAYRFQLDSPSTVVITVFIVMQSRNGMVLAKSFYRAIGTIAGSIVALLLVATFPDERLGFLAGLALWVGFCTAGARYFRNFQAYAFVLAGYTAALVGLPAALDPEHAFYIGVARLSDVMLGIMVASVMSAIVFPQPLEDLLQHTAQTRLQHFLRNTLRVLQGGVPRADWIALHLEAIQEILQLDSYRSGAFFESSRGRRKNMRVRQMIADMMFASGSLHLLNSHIRRLQRDTLAPVRIKSENLIDSIRLDFQEIQQQIQNGEIITAENQLQSLQNRTVQQLDELRISLLDDLNADQRLALDSLILLLLRFLAELRRYMVSYGQLLCPEAIKAAPPLPLAIARVQEKHWHASFDRPPTEIAQPLSAALRSMVVVAVVSLFWLNTAWPSGPEAVIIAVVLSALFSTFPNPLASVRQMGFGVLTAFLSALLFSLEFLPRISGFPMLALALLPFLLISPWLLTRTRWSGTAAGFGIFFPLFAIPGEGQEISYSALLNNGTAQLLAVFIVGIAFYLIFPVGNNWERRRLLQRFRELVRVAAQAPLPNLRNQFEAESREYLRLLAADLSPQQASDLKILREVMRLNELAEGILQLRILLHAQAEMAGEQPLSRYEAQYVTPLLEAFPKKYEVPMSANYENRLCAVMDAAANLPVETVDTALHPILPPDALFRVYVHVIASVSRRFSVASEAEHAR</sequence>
<reference evidence="10 11" key="1">
    <citation type="journal article" date="2016" name="Int. J. Mol. Sci.">
        <title>Comparative genomics of the extreme acidophile Acidithiobacillus thiooxidans reveals intraspecific divergence and niche adaptation.</title>
        <authorList>
            <person name="Zhang X."/>
            <person name="Feng X."/>
            <person name="Tao J."/>
            <person name="Ma L."/>
            <person name="Xiao Y."/>
            <person name="Liang Y."/>
            <person name="Liu X."/>
            <person name="Yin H."/>
        </authorList>
    </citation>
    <scope>NUCLEOTIDE SEQUENCE [LARGE SCALE GENOMIC DNA]</scope>
    <source>
        <strain evidence="10 11">A02</strain>
        <strain evidence="9">DXS-W</strain>
    </source>
</reference>
<evidence type="ECO:0000256" key="5">
    <source>
        <dbReference type="ARBA" id="ARBA00022989"/>
    </source>
</evidence>
<feature type="transmembrane region" description="Helical" evidence="8">
    <location>
        <begin position="478"/>
        <end position="496"/>
    </location>
</feature>
<proteinExistence type="predicted"/>
<dbReference type="PANTHER" id="PTHR30509:SF9">
    <property type="entry name" value="MULTIDRUG RESISTANCE PROTEIN MDTO"/>
    <property type="match status" value="1"/>
</dbReference>
<dbReference type="AlphaFoldDB" id="A0A1C2IVG0"/>
<evidence type="ECO:0000313" key="9">
    <source>
        <dbReference type="EMBL" id="OCX74512.1"/>
    </source>
</evidence>
<organism evidence="10 11">
    <name type="scientific">Acidithiobacillus thiooxidans</name>
    <name type="common">Thiobacillus thiooxidans</name>
    <dbReference type="NCBI Taxonomy" id="930"/>
    <lineage>
        <taxon>Bacteria</taxon>
        <taxon>Pseudomonadati</taxon>
        <taxon>Pseudomonadota</taxon>
        <taxon>Acidithiobacillia</taxon>
        <taxon>Acidithiobacillales</taxon>
        <taxon>Acidithiobacillaceae</taxon>
        <taxon>Acidithiobacillus</taxon>
    </lineage>
</organism>
<dbReference type="eggNOG" id="COG1289">
    <property type="taxonomic scope" value="Bacteria"/>
</dbReference>
<keyword evidence="5 8" id="KW-1133">Transmembrane helix</keyword>
<comment type="subcellular location">
    <subcellularLocation>
        <location evidence="1">Cell membrane</location>
        <topology evidence="1">Multi-pass membrane protein</topology>
    </subcellularLocation>
</comment>
<dbReference type="Pfam" id="PF04632">
    <property type="entry name" value="FUSC"/>
    <property type="match status" value="1"/>
</dbReference>
<evidence type="ECO:0000256" key="3">
    <source>
        <dbReference type="ARBA" id="ARBA00022475"/>
    </source>
</evidence>
<evidence type="ECO:0000313" key="10">
    <source>
        <dbReference type="EMBL" id="OCX75933.1"/>
    </source>
</evidence>
<evidence type="ECO:0000256" key="4">
    <source>
        <dbReference type="ARBA" id="ARBA00022692"/>
    </source>
</evidence>
<evidence type="ECO:0000256" key="1">
    <source>
        <dbReference type="ARBA" id="ARBA00004651"/>
    </source>
</evidence>
<gene>
    <name evidence="9" type="ORF">A6M23_05990</name>
    <name evidence="10" type="ORF">A6P07_03355</name>
</gene>
<comment type="caution">
    <text evidence="10">The sequence shown here is derived from an EMBL/GenBank/DDBJ whole genome shotgun (WGS) entry which is preliminary data.</text>
</comment>
<name>A0A1C2IVG0_ACITH</name>
<dbReference type="EMBL" id="LWRY01000037">
    <property type="protein sequence ID" value="OCX74512.1"/>
    <property type="molecule type" value="Genomic_DNA"/>
</dbReference>
<dbReference type="Proteomes" id="UP000094893">
    <property type="component" value="Unassembled WGS sequence"/>
</dbReference>
<keyword evidence="4 8" id="KW-0812">Transmembrane</keyword>
<evidence type="ECO:0000256" key="7">
    <source>
        <dbReference type="SAM" id="Coils"/>
    </source>
</evidence>
<keyword evidence="6 8" id="KW-0472">Membrane</keyword>
<protein>
    <recommendedName>
        <fullName evidence="13">Fusaric acid resistance protein</fullName>
    </recommendedName>
</protein>
<feature type="transmembrane region" description="Helical" evidence="8">
    <location>
        <begin position="537"/>
        <end position="557"/>
    </location>
</feature>
<feature type="transmembrane region" description="Helical" evidence="8">
    <location>
        <begin position="403"/>
        <end position="423"/>
    </location>
</feature>
<feature type="transmembrane region" description="Helical" evidence="8">
    <location>
        <begin position="429"/>
        <end position="448"/>
    </location>
</feature>
<feature type="transmembrane region" description="Helical" evidence="8">
    <location>
        <begin position="20"/>
        <end position="41"/>
    </location>
</feature>
<feature type="transmembrane region" description="Helical" evidence="8">
    <location>
        <begin position="121"/>
        <end position="140"/>
    </location>
</feature>
<accession>A0A1C2IVG0</accession>
<dbReference type="GO" id="GO:0005886">
    <property type="term" value="C:plasma membrane"/>
    <property type="evidence" value="ECO:0007669"/>
    <property type="project" value="UniProtKB-SubCell"/>
</dbReference>
<keyword evidence="2" id="KW-0813">Transport</keyword>
<keyword evidence="12" id="KW-1185">Reference proteome</keyword>
<evidence type="ECO:0000256" key="6">
    <source>
        <dbReference type="ARBA" id="ARBA00023136"/>
    </source>
</evidence>
<keyword evidence="3" id="KW-1003">Cell membrane</keyword>